<keyword evidence="1" id="KW-0472">Membrane</keyword>
<comment type="caution">
    <text evidence="2">The sequence shown here is derived from an EMBL/GenBank/DDBJ whole genome shotgun (WGS) entry which is preliminary data.</text>
</comment>
<keyword evidence="1" id="KW-0812">Transmembrane</keyword>
<dbReference type="Proteomes" id="UP001165289">
    <property type="component" value="Unassembled WGS sequence"/>
</dbReference>
<sequence length="241" mass="28904">MLCSLITLISILTTFLKKRYYVHSIRTSLIRYAVCWCIEVIVLLACCTVYTLPLLFILAPSLAFINWVYFVYESKQLVYILKARIRDIVNYEWDRMHYKESRHSYKMYVVFSIIYSFALLNMIIVLALDLARLFIRLVLLDECYFQVVYKYKFDLQLSQNSIQKVSYWTHKFELYILPFISYFSFSTVLFPFIAIVVWNTMTECIKNRTTPIRYTPVYGGSNRDYGRLRLKAHRREPLFSF</sequence>
<feature type="transmembrane region" description="Helical" evidence="1">
    <location>
        <begin position="105"/>
        <end position="128"/>
    </location>
</feature>
<organism evidence="2 3">
    <name type="scientific">Oopsacas minuta</name>
    <dbReference type="NCBI Taxonomy" id="111878"/>
    <lineage>
        <taxon>Eukaryota</taxon>
        <taxon>Metazoa</taxon>
        <taxon>Porifera</taxon>
        <taxon>Hexactinellida</taxon>
        <taxon>Hexasterophora</taxon>
        <taxon>Lyssacinosida</taxon>
        <taxon>Leucopsacidae</taxon>
        <taxon>Oopsacas</taxon>
    </lineage>
</organism>
<protein>
    <submittedName>
        <fullName evidence="2">Uncharacterized protein</fullName>
    </submittedName>
</protein>
<name>A0AAV7KH88_9METZ</name>
<dbReference type="AlphaFoldDB" id="A0AAV7KH88"/>
<gene>
    <name evidence="2" type="ORF">LOD99_10438</name>
</gene>
<evidence type="ECO:0000313" key="2">
    <source>
        <dbReference type="EMBL" id="KAI6660240.1"/>
    </source>
</evidence>
<dbReference type="EMBL" id="JAKMXF010000036">
    <property type="protein sequence ID" value="KAI6660240.1"/>
    <property type="molecule type" value="Genomic_DNA"/>
</dbReference>
<accession>A0AAV7KH88</accession>
<keyword evidence="1" id="KW-1133">Transmembrane helix</keyword>
<evidence type="ECO:0000313" key="3">
    <source>
        <dbReference type="Proteomes" id="UP001165289"/>
    </source>
</evidence>
<evidence type="ECO:0000256" key="1">
    <source>
        <dbReference type="SAM" id="Phobius"/>
    </source>
</evidence>
<feature type="transmembrane region" description="Helical" evidence="1">
    <location>
        <begin position="40"/>
        <end position="72"/>
    </location>
</feature>
<reference evidence="2 3" key="1">
    <citation type="journal article" date="2023" name="BMC Biol.">
        <title>The compact genome of the sponge Oopsacas minuta (Hexactinellida) is lacking key metazoan core genes.</title>
        <authorList>
            <person name="Santini S."/>
            <person name="Schenkelaars Q."/>
            <person name="Jourda C."/>
            <person name="Duchesne M."/>
            <person name="Belahbib H."/>
            <person name="Rocher C."/>
            <person name="Selva M."/>
            <person name="Riesgo A."/>
            <person name="Vervoort M."/>
            <person name="Leys S.P."/>
            <person name="Kodjabachian L."/>
            <person name="Le Bivic A."/>
            <person name="Borchiellini C."/>
            <person name="Claverie J.M."/>
            <person name="Renard E."/>
        </authorList>
    </citation>
    <scope>NUCLEOTIDE SEQUENCE [LARGE SCALE GENOMIC DNA]</scope>
    <source>
        <strain evidence="2">SPO-2</strain>
    </source>
</reference>
<proteinExistence type="predicted"/>
<keyword evidence="3" id="KW-1185">Reference proteome</keyword>
<feature type="transmembrane region" description="Helical" evidence="1">
    <location>
        <begin position="175"/>
        <end position="198"/>
    </location>
</feature>